<dbReference type="EMBL" id="MNBE01000653">
    <property type="protein sequence ID" value="OKO99993.1"/>
    <property type="molecule type" value="Genomic_DNA"/>
</dbReference>
<dbReference type="AlphaFoldDB" id="A0A1Q5TIE6"/>
<protein>
    <submittedName>
        <fullName evidence="1">Uncharacterized protein</fullName>
    </submittedName>
</protein>
<name>A0A1Q5TIE6_9EURO</name>
<evidence type="ECO:0000313" key="1">
    <source>
        <dbReference type="EMBL" id="OKO99993.1"/>
    </source>
</evidence>
<evidence type="ECO:0000313" key="2">
    <source>
        <dbReference type="Proteomes" id="UP000186955"/>
    </source>
</evidence>
<gene>
    <name evidence="1" type="ORF">PENSUB_8210</name>
</gene>
<sequence>MAPTNMSELLANLSCAASAASAAPAASNASSFSSCGPVPLASVASLVVGLSENSVS</sequence>
<reference evidence="1 2" key="1">
    <citation type="submission" date="2016-10" db="EMBL/GenBank/DDBJ databases">
        <title>Genome sequence of the ascomycete fungus Penicillium subrubescens.</title>
        <authorList>
            <person name="De Vries R.P."/>
            <person name="Peng M."/>
            <person name="Dilokpimol A."/>
            <person name="Hilden K."/>
            <person name="Makela M.R."/>
            <person name="Grigoriev I."/>
            <person name="Riley R."/>
            <person name="Granchi Z."/>
        </authorList>
    </citation>
    <scope>NUCLEOTIDE SEQUENCE [LARGE SCALE GENOMIC DNA]</scope>
    <source>
        <strain evidence="1 2">CBS 132785</strain>
    </source>
</reference>
<accession>A0A1Q5TIE6</accession>
<keyword evidence="2" id="KW-1185">Reference proteome</keyword>
<proteinExistence type="predicted"/>
<dbReference type="Proteomes" id="UP000186955">
    <property type="component" value="Unassembled WGS sequence"/>
</dbReference>
<comment type="caution">
    <text evidence="1">The sequence shown here is derived from an EMBL/GenBank/DDBJ whole genome shotgun (WGS) entry which is preliminary data.</text>
</comment>
<organism evidence="1 2">
    <name type="scientific">Penicillium subrubescens</name>
    <dbReference type="NCBI Taxonomy" id="1316194"/>
    <lineage>
        <taxon>Eukaryota</taxon>
        <taxon>Fungi</taxon>
        <taxon>Dikarya</taxon>
        <taxon>Ascomycota</taxon>
        <taxon>Pezizomycotina</taxon>
        <taxon>Eurotiomycetes</taxon>
        <taxon>Eurotiomycetidae</taxon>
        <taxon>Eurotiales</taxon>
        <taxon>Aspergillaceae</taxon>
        <taxon>Penicillium</taxon>
    </lineage>
</organism>